<dbReference type="AlphaFoldDB" id="A0A2V2LH79"/>
<organism evidence="2 3">
    <name type="scientific">Meridianimarinicoccus roseus</name>
    <dbReference type="NCBI Taxonomy" id="2072018"/>
    <lineage>
        <taxon>Bacteria</taxon>
        <taxon>Pseudomonadati</taxon>
        <taxon>Pseudomonadota</taxon>
        <taxon>Alphaproteobacteria</taxon>
        <taxon>Rhodobacterales</taxon>
        <taxon>Paracoccaceae</taxon>
        <taxon>Meridianimarinicoccus</taxon>
    </lineage>
</organism>
<dbReference type="InterPro" id="IPR000182">
    <property type="entry name" value="GNAT_dom"/>
</dbReference>
<feature type="domain" description="N-acetyltransferase" evidence="1">
    <location>
        <begin position="3"/>
        <end position="193"/>
    </location>
</feature>
<gene>
    <name evidence="2" type="ORF">DKT77_11315</name>
</gene>
<proteinExistence type="predicted"/>
<protein>
    <submittedName>
        <fullName evidence="2">GNAT family N-acetyltransferase</fullName>
    </submittedName>
</protein>
<dbReference type="Pfam" id="PF00583">
    <property type="entry name" value="Acetyltransf_1"/>
    <property type="match status" value="1"/>
</dbReference>
<dbReference type="EMBL" id="QGKU01000034">
    <property type="protein sequence ID" value="PWR02507.1"/>
    <property type="molecule type" value="Genomic_DNA"/>
</dbReference>
<comment type="caution">
    <text evidence="2">The sequence shown here is derived from an EMBL/GenBank/DDBJ whole genome shotgun (WGS) entry which is preliminary data.</text>
</comment>
<evidence type="ECO:0000313" key="2">
    <source>
        <dbReference type="EMBL" id="PWR02507.1"/>
    </source>
</evidence>
<dbReference type="SUPFAM" id="SSF55729">
    <property type="entry name" value="Acyl-CoA N-acyltransferases (Nat)"/>
    <property type="match status" value="1"/>
</dbReference>
<dbReference type="Proteomes" id="UP000245680">
    <property type="component" value="Unassembled WGS sequence"/>
</dbReference>
<dbReference type="InterPro" id="IPR016181">
    <property type="entry name" value="Acyl_CoA_acyltransferase"/>
</dbReference>
<dbReference type="PROSITE" id="PS51186">
    <property type="entry name" value="GNAT"/>
    <property type="match status" value="1"/>
</dbReference>
<evidence type="ECO:0000259" key="1">
    <source>
        <dbReference type="PROSITE" id="PS51186"/>
    </source>
</evidence>
<sequence length="197" mass="22379">MSVTTRTLSPDEITHLLPDLAKLRIRVFRDWPYLYDGSMEYEMSYLAPYAQSPSALVAGAWHGDQLVGAATAAPMEDHADDFGRPLTEAGYRLEDILYFGESVLLPTYRGQGVGHAFFDHREAKARALGRRFACFCSVVRPTWHPMRPTSYRPLDAFWRKRGYKPMPGIEAEFGWRDVGDGTETTKPMQVWMRALDG</sequence>
<dbReference type="GO" id="GO:0016747">
    <property type="term" value="F:acyltransferase activity, transferring groups other than amino-acyl groups"/>
    <property type="evidence" value="ECO:0007669"/>
    <property type="project" value="InterPro"/>
</dbReference>
<dbReference type="Gene3D" id="3.40.630.30">
    <property type="match status" value="1"/>
</dbReference>
<dbReference type="CDD" id="cd04301">
    <property type="entry name" value="NAT_SF"/>
    <property type="match status" value="1"/>
</dbReference>
<dbReference type="RefSeq" id="WP_109811821.1">
    <property type="nucleotide sequence ID" value="NZ_QGKU01000034.1"/>
</dbReference>
<reference evidence="2 3" key="1">
    <citation type="submission" date="2018-05" db="EMBL/GenBank/DDBJ databases">
        <title>Rhodobacteraceae gen. nov., sp. nov. isolated from sea water.</title>
        <authorList>
            <person name="Ren Y."/>
        </authorList>
    </citation>
    <scope>NUCLEOTIDE SEQUENCE [LARGE SCALE GENOMIC DNA]</scope>
    <source>
        <strain evidence="2 3">TG-679</strain>
    </source>
</reference>
<name>A0A2V2LH79_9RHOB</name>
<evidence type="ECO:0000313" key="3">
    <source>
        <dbReference type="Proteomes" id="UP000245680"/>
    </source>
</evidence>
<keyword evidence="3" id="KW-1185">Reference proteome</keyword>
<accession>A0A2V2LH79</accession>
<keyword evidence="2" id="KW-0808">Transferase</keyword>
<dbReference type="OrthoDB" id="187903at2"/>